<evidence type="ECO:0008006" key="3">
    <source>
        <dbReference type="Google" id="ProtNLM"/>
    </source>
</evidence>
<name>A0ABV0GHH9_9BURK</name>
<dbReference type="SUPFAM" id="SSF53850">
    <property type="entry name" value="Periplasmic binding protein-like II"/>
    <property type="match status" value="1"/>
</dbReference>
<dbReference type="EMBL" id="JBDPZC010000008">
    <property type="protein sequence ID" value="MEO3714558.1"/>
    <property type="molecule type" value="Genomic_DNA"/>
</dbReference>
<comment type="caution">
    <text evidence="1">The sequence shown here is derived from an EMBL/GenBank/DDBJ whole genome shotgun (WGS) entry which is preliminary data.</text>
</comment>
<dbReference type="RefSeq" id="WP_347611646.1">
    <property type="nucleotide sequence ID" value="NZ_JBDPZC010000008.1"/>
</dbReference>
<organism evidence="1 2">
    <name type="scientific">Roseateles flavus</name>
    <dbReference type="NCBI Taxonomy" id="3149041"/>
    <lineage>
        <taxon>Bacteria</taxon>
        <taxon>Pseudomonadati</taxon>
        <taxon>Pseudomonadota</taxon>
        <taxon>Betaproteobacteria</taxon>
        <taxon>Burkholderiales</taxon>
        <taxon>Sphaerotilaceae</taxon>
        <taxon>Roseateles</taxon>
    </lineage>
</organism>
<proteinExistence type="predicted"/>
<keyword evidence="2" id="KW-1185">Reference proteome</keyword>
<protein>
    <recommendedName>
        <fullName evidence="3">Solute-binding protein family 3/N-terminal domain-containing protein</fullName>
    </recommendedName>
</protein>
<sequence length="267" mass="29028">MGGGLRRTPGLARSPVARLWARAALAALATLAGALGSGLARATGAEATPLPSVDLLYQDRPPYYVPQPGRQPPTGLVIAPLRHALERTGLPHRWVLTPAVRQLLMVESGEHLVCGVGWFRSPAREARGQFSAPLYRGQHLAMIARRDAPLREGMSLREALDSPARLLVKQGYSYGAELDALIAERPGRATQGSGEVGQLLRMLQASHADWMPAAPEEVQAQLQRDDSREKTLHLLHFSDPPVIVPRHLYCNKAVPAAWLERLGAALR</sequence>
<gene>
    <name evidence="1" type="ORF">ABDJ40_17455</name>
</gene>
<evidence type="ECO:0000313" key="1">
    <source>
        <dbReference type="EMBL" id="MEO3714558.1"/>
    </source>
</evidence>
<accession>A0ABV0GHH9</accession>
<dbReference type="Gene3D" id="3.40.190.10">
    <property type="entry name" value="Periplasmic binding protein-like II"/>
    <property type="match status" value="1"/>
</dbReference>
<evidence type="ECO:0000313" key="2">
    <source>
        <dbReference type="Proteomes" id="UP001462640"/>
    </source>
</evidence>
<reference evidence="1 2" key="1">
    <citation type="submission" date="2024-05" db="EMBL/GenBank/DDBJ databases">
        <title>Roseateles sp. 2.12 16S ribosomal RNA gene Genome sequencing and assembly.</title>
        <authorList>
            <person name="Woo H."/>
        </authorList>
    </citation>
    <scope>NUCLEOTIDE SEQUENCE [LARGE SCALE GENOMIC DNA]</scope>
    <source>
        <strain evidence="1 2">2.12</strain>
    </source>
</reference>
<dbReference type="Proteomes" id="UP001462640">
    <property type="component" value="Unassembled WGS sequence"/>
</dbReference>